<evidence type="ECO:0000256" key="5">
    <source>
        <dbReference type="ARBA" id="ARBA00022679"/>
    </source>
</evidence>
<name>J9GPU4_9ZZZZ</name>
<dbReference type="GO" id="GO:0042371">
    <property type="term" value="P:vitamin K biosynthetic process"/>
    <property type="evidence" value="ECO:0007669"/>
    <property type="project" value="TreeGrafter"/>
</dbReference>
<comment type="caution">
    <text evidence="10">The sequence shown here is derived from an EMBL/GenBank/DDBJ whole genome shotgun (WGS) entry which is preliminary data.</text>
</comment>
<keyword evidence="8 9" id="KW-0472">Membrane</keyword>
<dbReference type="PANTHER" id="PTHR13929">
    <property type="entry name" value="1,4-DIHYDROXY-2-NAPHTHOATE OCTAPRENYLTRANSFERASE"/>
    <property type="match status" value="1"/>
</dbReference>
<evidence type="ECO:0000313" key="10">
    <source>
        <dbReference type="EMBL" id="EJX10277.1"/>
    </source>
</evidence>
<keyword evidence="3" id="KW-0474">Menaquinone biosynthesis</keyword>
<dbReference type="InterPro" id="IPR000537">
    <property type="entry name" value="UbiA_prenyltransferase"/>
</dbReference>
<comment type="pathway">
    <text evidence="2">Quinol/quinone metabolism; menaquinone biosynthesis.</text>
</comment>
<feature type="transmembrane region" description="Helical" evidence="9">
    <location>
        <begin position="124"/>
        <end position="142"/>
    </location>
</feature>
<evidence type="ECO:0000256" key="8">
    <source>
        <dbReference type="ARBA" id="ARBA00023136"/>
    </source>
</evidence>
<gene>
    <name evidence="10" type="ORF">EVA_01576</name>
</gene>
<evidence type="ECO:0000256" key="6">
    <source>
        <dbReference type="ARBA" id="ARBA00022692"/>
    </source>
</evidence>
<dbReference type="InterPro" id="IPR026046">
    <property type="entry name" value="UBIAD1"/>
</dbReference>
<dbReference type="HAMAP" id="MF_01937">
    <property type="entry name" value="MenA_1"/>
    <property type="match status" value="1"/>
</dbReference>
<dbReference type="InterPro" id="IPR004657">
    <property type="entry name" value="MenA"/>
</dbReference>
<feature type="transmembrane region" description="Helical" evidence="9">
    <location>
        <begin position="45"/>
        <end position="63"/>
    </location>
</feature>
<sequence length="303" mass="33664">MKEIKQNSLRAWVLAARPKTLTAALIPVLLGSALAFSEGKFQEIPALLCALFACGMQIAANFINDLYDYRKGSDREDRLGPERACAQGWISPQAMKTGIGVMLTLASLAGLGILFQLWDELPHRGWELVLLGILCILFAFLYTTRLSYSGWGDVLVLVFFGLVPVGGTYYVQTYSLTTDVWILSFICGLVIDSLLLLNNYRDREQDAISGKRTLVVRFGEKFGRMSYLGTGMLACALCLLLVANGRITPLELIWAPGTYLCMHTLTWWKMSKIRSGKKLNRILGETSRNMLFFGLLLSVALAN</sequence>
<dbReference type="InterPro" id="IPR044878">
    <property type="entry name" value="UbiA_sf"/>
</dbReference>
<dbReference type="GO" id="GO:0009234">
    <property type="term" value="P:menaquinone biosynthetic process"/>
    <property type="evidence" value="ECO:0007669"/>
    <property type="project" value="UniProtKB-UniPathway"/>
</dbReference>
<dbReference type="CDD" id="cd13962">
    <property type="entry name" value="PT_UbiA_UBIAD1"/>
    <property type="match status" value="1"/>
</dbReference>
<keyword evidence="7 9" id="KW-1133">Transmembrane helix</keyword>
<dbReference type="Pfam" id="PF01040">
    <property type="entry name" value="UbiA"/>
    <property type="match status" value="1"/>
</dbReference>
<keyword evidence="5 10" id="KW-0808">Transferase</keyword>
<evidence type="ECO:0000256" key="2">
    <source>
        <dbReference type="ARBA" id="ARBA00004863"/>
    </source>
</evidence>
<evidence type="ECO:0000256" key="1">
    <source>
        <dbReference type="ARBA" id="ARBA00004141"/>
    </source>
</evidence>
<dbReference type="NCBIfam" id="TIGR00751">
    <property type="entry name" value="menA"/>
    <property type="match status" value="1"/>
</dbReference>
<accession>J9GPU4</accession>
<dbReference type="UniPathway" id="UPA00079"/>
<protein>
    <submittedName>
        <fullName evidence="10">1,4-dihydroxy-2-naphthoate octaprenyltransferase</fullName>
        <ecNumber evidence="10">2.5.1.-</ecNumber>
    </submittedName>
</protein>
<dbReference type="GO" id="GO:0005886">
    <property type="term" value="C:plasma membrane"/>
    <property type="evidence" value="ECO:0007669"/>
    <property type="project" value="TreeGrafter"/>
</dbReference>
<evidence type="ECO:0000256" key="3">
    <source>
        <dbReference type="ARBA" id="ARBA00022428"/>
    </source>
</evidence>
<dbReference type="AlphaFoldDB" id="J9GPU4"/>
<evidence type="ECO:0000256" key="7">
    <source>
        <dbReference type="ARBA" id="ARBA00022989"/>
    </source>
</evidence>
<evidence type="ECO:0000256" key="9">
    <source>
        <dbReference type="SAM" id="Phobius"/>
    </source>
</evidence>
<feature type="transmembrane region" description="Helical" evidence="9">
    <location>
        <begin position="154"/>
        <end position="172"/>
    </location>
</feature>
<dbReference type="GO" id="GO:0046428">
    <property type="term" value="F:1,4-dihydroxy-2-naphthoate polyprenyltransferase activity"/>
    <property type="evidence" value="ECO:0007669"/>
    <property type="project" value="InterPro"/>
</dbReference>
<keyword evidence="6 9" id="KW-0812">Transmembrane</keyword>
<reference evidence="10" key="1">
    <citation type="journal article" date="2012" name="PLoS ONE">
        <title>Gene sets for utilization of primary and secondary nutrition supplies in the distal gut of endangered iberian lynx.</title>
        <authorList>
            <person name="Alcaide M."/>
            <person name="Messina E."/>
            <person name="Richter M."/>
            <person name="Bargiela R."/>
            <person name="Peplies J."/>
            <person name="Huws S.A."/>
            <person name="Newbold C.J."/>
            <person name="Golyshin P.N."/>
            <person name="Simon M.A."/>
            <person name="Lopez G."/>
            <person name="Yakimov M.M."/>
            <person name="Ferrer M."/>
        </authorList>
    </citation>
    <scope>NUCLEOTIDE SEQUENCE</scope>
</reference>
<organism evidence="10">
    <name type="scientific">gut metagenome</name>
    <dbReference type="NCBI Taxonomy" id="749906"/>
    <lineage>
        <taxon>unclassified sequences</taxon>
        <taxon>metagenomes</taxon>
        <taxon>organismal metagenomes</taxon>
    </lineage>
</organism>
<evidence type="ECO:0000256" key="4">
    <source>
        <dbReference type="ARBA" id="ARBA00022475"/>
    </source>
</evidence>
<dbReference type="Gene3D" id="1.10.357.140">
    <property type="entry name" value="UbiA prenyltransferase"/>
    <property type="match status" value="1"/>
</dbReference>
<feature type="transmembrane region" description="Helical" evidence="9">
    <location>
        <begin position="178"/>
        <end position="197"/>
    </location>
</feature>
<dbReference type="PIRSF" id="PIRSF005355">
    <property type="entry name" value="UBIAD1"/>
    <property type="match status" value="1"/>
</dbReference>
<proteinExistence type="inferred from homology"/>
<dbReference type="EMBL" id="AMCI01000218">
    <property type="protein sequence ID" value="EJX10277.1"/>
    <property type="molecule type" value="Genomic_DNA"/>
</dbReference>
<feature type="transmembrane region" description="Helical" evidence="9">
    <location>
        <begin position="253"/>
        <end position="270"/>
    </location>
</feature>
<keyword evidence="4" id="KW-1003">Cell membrane</keyword>
<dbReference type="PANTHER" id="PTHR13929:SF0">
    <property type="entry name" value="UBIA PRENYLTRANSFERASE DOMAIN-CONTAINING PROTEIN 1"/>
    <property type="match status" value="1"/>
</dbReference>
<dbReference type="EC" id="2.5.1.-" evidence="10"/>
<feature type="transmembrane region" description="Helical" evidence="9">
    <location>
        <begin position="227"/>
        <end position="247"/>
    </location>
</feature>
<comment type="subcellular location">
    <subcellularLocation>
        <location evidence="1">Membrane</location>
        <topology evidence="1">Multi-pass membrane protein</topology>
    </subcellularLocation>
</comment>
<feature type="transmembrane region" description="Helical" evidence="9">
    <location>
        <begin position="99"/>
        <end position="118"/>
    </location>
</feature>